<dbReference type="GO" id="GO:0001709">
    <property type="term" value="P:cell fate determination"/>
    <property type="evidence" value="ECO:0007669"/>
    <property type="project" value="TreeGrafter"/>
</dbReference>
<name>A0A8J5FC35_ZINOF</name>
<sequence>MIAGAPSFLAPPLSHDQAGAEALHHRHRVTIAISEPFLCVLAVVFEVVGCAVLVDLGIWVLWAALWSSSHSFWQWISDHDCDFEVQADCSIWDLEVNQTLNEWVGRIPVFQVVVLNRCNIPDGCLLGNIHMTCDDFNTSLPVDPLKFRLLSFNDCLLVDGGDTYGGDVISFKYAHPGRYPMTISSVTCFPQVQADCSIWNMEVHQEQKGWLRGIPVYQLLVFNLCYIPNGCPLGNVHLTCGDFNTSLPVEPGIVRRLSFNDLRRFLYRLRICSL</sequence>
<dbReference type="PANTHER" id="PTHR33184:SF67">
    <property type="entry name" value="PROTEIN TAPETUM DETERMINANT 1"/>
    <property type="match status" value="1"/>
</dbReference>
<evidence type="ECO:0000256" key="1">
    <source>
        <dbReference type="ARBA" id="ARBA00022729"/>
    </source>
</evidence>
<organism evidence="2 3">
    <name type="scientific">Zingiber officinale</name>
    <name type="common">Ginger</name>
    <name type="synonym">Amomum zingiber</name>
    <dbReference type="NCBI Taxonomy" id="94328"/>
    <lineage>
        <taxon>Eukaryota</taxon>
        <taxon>Viridiplantae</taxon>
        <taxon>Streptophyta</taxon>
        <taxon>Embryophyta</taxon>
        <taxon>Tracheophyta</taxon>
        <taxon>Spermatophyta</taxon>
        <taxon>Magnoliopsida</taxon>
        <taxon>Liliopsida</taxon>
        <taxon>Zingiberales</taxon>
        <taxon>Zingiberaceae</taxon>
        <taxon>Zingiber</taxon>
    </lineage>
</organism>
<keyword evidence="1" id="KW-0732">Signal</keyword>
<reference evidence="2 3" key="1">
    <citation type="submission" date="2020-08" db="EMBL/GenBank/DDBJ databases">
        <title>Plant Genome Project.</title>
        <authorList>
            <person name="Zhang R.-G."/>
        </authorList>
    </citation>
    <scope>NUCLEOTIDE SEQUENCE [LARGE SCALE GENOMIC DNA]</scope>
    <source>
        <tissue evidence="2">Rhizome</tissue>
    </source>
</reference>
<protein>
    <submittedName>
        <fullName evidence="2">Uncharacterized protein</fullName>
    </submittedName>
</protein>
<proteinExistence type="predicted"/>
<comment type="caution">
    <text evidence="2">The sequence shown here is derived from an EMBL/GenBank/DDBJ whole genome shotgun (WGS) entry which is preliminary data.</text>
</comment>
<dbReference type="AlphaFoldDB" id="A0A8J5FC35"/>
<dbReference type="EMBL" id="JACMSC010000016">
    <property type="protein sequence ID" value="KAG6483988.1"/>
    <property type="molecule type" value="Genomic_DNA"/>
</dbReference>
<dbReference type="InterPro" id="IPR040361">
    <property type="entry name" value="TPD1"/>
</dbReference>
<dbReference type="PANTHER" id="PTHR33184">
    <property type="entry name" value="PROTEIN TAPETUM DETERMINANT 1-LIKE-RELATED"/>
    <property type="match status" value="1"/>
</dbReference>
<gene>
    <name evidence="2" type="ORF">ZIOFF_060781</name>
</gene>
<dbReference type="Pfam" id="PF24068">
    <property type="entry name" value="TPD1_C"/>
    <property type="match status" value="2"/>
</dbReference>
<evidence type="ECO:0000313" key="3">
    <source>
        <dbReference type="Proteomes" id="UP000734854"/>
    </source>
</evidence>
<keyword evidence="3" id="KW-1185">Reference proteome</keyword>
<evidence type="ECO:0000313" key="2">
    <source>
        <dbReference type="EMBL" id="KAG6483988.1"/>
    </source>
</evidence>
<accession>A0A8J5FC35</accession>
<dbReference type="Proteomes" id="UP000734854">
    <property type="component" value="Unassembled WGS sequence"/>
</dbReference>